<dbReference type="InterPro" id="IPR044857">
    <property type="entry name" value="T7SS_EccB_R1"/>
</dbReference>
<protein>
    <recommendedName>
        <fullName evidence="4">Type VII secretion protein EccB</fullName>
    </recommendedName>
</protein>
<dbReference type="NCBIfam" id="TIGR03919">
    <property type="entry name" value="T7SS_EccB"/>
    <property type="match status" value="1"/>
</dbReference>
<dbReference type="RefSeq" id="WP_025251946.1">
    <property type="nucleotide sequence ID" value="NZ_CP004353.1"/>
</dbReference>
<evidence type="ECO:0000256" key="1">
    <source>
        <dbReference type="SAM" id="Phobius"/>
    </source>
</evidence>
<dbReference type="eggNOG" id="COG3266">
    <property type="taxonomic scope" value="Bacteria"/>
</dbReference>
<dbReference type="STRING" id="1224164.B843_02485"/>
<dbReference type="HOGENOM" id="CLU_036302_3_1_11"/>
<dbReference type="KEGG" id="cvt:B843_02485"/>
<keyword evidence="1" id="KW-0472">Membrane</keyword>
<organism evidence="2 3">
    <name type="scientific">Corynebacterium vitaeruminis DSM 20294</name>
    <dbReference type="NCBI Taxonomy" id="1224164"/>
    <lineage>
        <taxon>Bacteria</taxon>
        <taxon>Bacillati</taxon>
        <taxon>Actinomycetota</taxon>
        <taxon>Actinomycetes</taxon>
        <taxon>Mycobacteriales</taxon>
        <taxon>Corynebacteriaceae</taxon>
        <taxon>Corynebacterium</taxon>
    </lineage>
</organism>
<proteinExistence type="predicted"/>
<feature type="transmembrane region" description="Helical" evidence="1">
    <location>
        <begin position="44"/>
        <end position="66"/>
    </location>
</feature>
<dbReference type="PANTHER" id="PTHR40765:SF2">
    <property type="entry name" value="ESX-2 SECRETION SYSTEM ATPASE ECCB2"/>
    <property type="match status" value="1"/>
</dbReference>
<dbReference type="Gene3D" id="3.30.2390.20">
    <property type="entry name" value="Type VII secretion system EccB, repeat 1 domain"/>
    <property type="match status" value="1"/>
</dbReference>
<dbReference type="InterPro" id="IPR007795">
    <property type="entry name" value="T7SS_EccB"/>
</dbReference>
<dbReference type="Pfam" id="PF05108">
    <property type="entry name" value="T7SS_ESX1_EccB"/>
    <property type="match status" value="1"/>
</dbReference>
<keyword evidence="3" id="KW-1185">Reference proteome</keyword>
<evidence type="ECO:0000313" key="3">
    <source>
        <dbReference type="Proteomes" id="UP000019222"/>
    </source>
</evidence>
<keyword evidence="1" id="KW-1133">Transmembrane helix</keyword>
<gene>
    <name evidence="2" type="ORF">B843_02485</name>
</gene>
<dbReference type="PATRIC" id="fig|1224164.3.peg.489"/>
<reference evidence="2 3" key="1">
    <citation type="submission" date="2013-02" db="EMBL/GenBank/DDBJ databases">
        <title>The complete genome sequence of Corynebacterium vitaeruminis DSM 20294.</title>
        <authorList>
            <person name="Ruckert C."/>
            <person name="Albersmeier A."/>
            <person name="Kalinowski J."/>
        </authorList>
    </citation>
    <scope>NUCLEOTIDE SEQUENCE [LARGE SCALE GENOMIC DNA]</scope>
    <source>
        <strain evidence="3">ATCC 10234</strain>
    </source>
</reference>
<dbReference type="PANTHER" id="PTHR40765">
    <property type="entry name" value="ESX-2 SECRETION SYSTEM ATPASE ECCB2"/>
    <property type="match status" value="1"/>
</dbReference>
<dbReference type="Proteomes" id="UP000019222">
    <property type="component" value="Chromosome"/>
</dbReference>
<name>W5Y5Z0_9CORY</name>
<accession>W5Y5Z0</accession>
<dbReference type="AlphaFoldDB" id="W5Y5Z0"/>
<evidence type="ECO:0008006" key="4">
    <source>
        <dbReference type="Google" id="ProtNLM"/>
    </source>
</evidence>
<dbReference type="GO" id="GO:0005576">
    <property type="term" value="C:extracellular region"/>
    <property type="evidence" value="ECO:0007669"/>
    <property type="project" value="TreeGrafter"/>
</dbReference>
<dbReference type="EMBL" id="CP004353">
    <property type="protein sequence ID" value="AHI21888.1"/>
    <property type="molecule type" value="Genomic_DNA"/>
</dbReference>
<keyword evidence="1" id="KW-0812">Transmembrane</keyword>
<evidence type="ECO:0000313" key="2">
    <source>
        <dbReference type="EMBL" id="AHI21888.1"/>
    </source>
</evidence>
<sequence>MARLNPTTKVQISGHKFLKRRVAHGLVFGDIRMIHDPLGRRRRAMLFGGAASVLIAVAAGAMALFAPDANPGDVPILRASGGQLYARLDGRYHPVPNLTSARLLAGEAAEAKSISDTQLAALPKGHPVGIVDAPGVYEQPSSDAPRAWLACHTSGVSSSRATPAEDKVTVVAAAEEFKEDPSGAVFARAGGREFVVTADGRYQLPLADTPEGRTWRRGLGITPQTPVWTPPADVLSLLNEHPLEAPPADAAVWVAGERTWLKRPDGVAALTHGQAEALVAAGVSRVEVTEARLGGEPDSPAPVSVPDTSSGFIDPSDKPLCVDADGTLGVQKTEREAQALAGESVATHFLGGGAAMLVDTGSGLHVVSESGRRHALGAGAGDAETAMVGAGTPQQVDWLLLRLLPEGTPLTFDEAARPIDADES</sequence>